<keyword evidence="3" id="KW-1185">Reference proteome</keyword>
<sequence length="88" mass="10032">MHRNSSQRDHLLSFGGQREAVKQNKGRKARQRRPHSTSRNTSNSYTAAQNTQLTKAQHTQDTAQRKLPHANAGPFSSRSVRWYIFNAA</sequence>
<reference evidence="2 3" key="1">
    <citation type="submission" date="2019-05" db="EMBL/GenBank/DDBJ databases">
        <title>Another draft genome of Portunus trituberculatus and its Hox gene families provides insights of decapod evolution.</title>
        <authorList>
            <person name="Jeong J.-H."/>
            <person name="Song I."/>
            <person name="Kim S."/>
            <person name="Choi T."/>
            <person name="Kim D."/>
            <person name="Ryu S."/>
            <person name="Kim W."/>
        </authorList>
    </citation>
    <scope>NUCLEOTIDE SEQUENCE [LARGE SCALE GENOMIC DNA]</scope>
    <source>
        <tissue evidence="2">Muscle</tissue>
    </source>
</reference>
<evidence type="ECO:0000313" key="2">
    <source>
        <dbReference type="EMBL" id="MPC87471.1"/>
    </source>
</evidence>
<proteinExistence type="predicted"/>
<organism evidence="2 3">
    <name type="scientific">Portunus trituberculatus</name>
    <name type="common">Swimming crab</name>
    <name type="synonym">Neptunus trituberculatus</name>
    <dbReference type="NCBI Taxonomy" id="210409"/>
    <lineage>
        <taxon>Eukaryota</taxon>
        <taxon>Metazoa</taxon>
        <taxon>Ecdysozoa</taxon>
        <taxon>Arthropoda</taxon>
        <taxon>Crustacea</taxon>
        <taxon>Multicrustacea</taxon>
        <taxon>Malacostraca</taxon>
        <taxon>Eumalacostraca</taxon>
        <taxon>Eucarida</taxon>
        <taxon>Decapoda</taxon>
        <taxon>Pleocyemata</taxon>
        <taxon>Brachyura</taxon>
        <taxon>Eubrachyura</taxon>
        <taxon>Portunoidea</taxon>
        <taxon>Portunidae</taxon>
        <taxon>Portuninae</taxon>
        <taxon>Portunus</taxon>
    </lineage>
</organism>
<feature type="compositionally biased region" description="Polar residues" evidence="1">
    <location>
        <begin position="37"/>
        <end position="62"/>
    </location>
</feature>
<protein>
    <submittedName>
        <fullName evidence="2">Uncharacterized protein</fullName>
    </submittedName>
</protein>
<feature type="compositionally biased region" description="Basic and acidic residues" evidence="1">
    <location>
        <begin position="1"/>
        <end position="11"/>
    </location>
</feature>
<name>A0A5B7IPN3_PORTR</name>
<feature type="compositionally biased region" description="Basic residues" evidence="1">
    <location>
        <begin position="24"/>
        <end position="36"/>
    </location>
</feature>
<evidence type="ECO:0000313" key="3">
    <source>
        <dbReference type="Proteomes" id="UP000324222"/>
    </source>
</evidence>
<dbReference type="Proteomes" id="UP000324222">
    <property type="component" value="Unassembled WGS sequence"/>
</dbReference>
<feature type="region of interest" description="Disordered" evidence="1">
    <location>
        <begin position="1"/>
        <end position="75"/>
    </location>
</feature>
<comment type="caution">
    <text evidence="2">The sequence shown here is derived from an EMBL/GenBank/DDBJ whole genome shotgun (WGS) entry which is preliminary data.</text>
</comment>
<gene>
    <name evidence="2" type="ORF">E2C01_082333</name>
</gene>
<evidence type="ECO:0000256" key="1">
    <source>
        <dbReference type="SAM" id="MobiDB-lite"/>
    </source>
</evidence>
<dbReference type="AlphaFoldDB" id="A0A5B7IPN3"/>
<dbReference type="EMBL" id="VSRR010074600">
    <property type="protein sequence ID" value="MPC87471.1"/>
    <property type="molecule type" value="Genomic_DNA"/>
</dbReference>
<accession>A0A5B7IPN3</accession>